<gene>
    <name evidence="2" type="ORF">COV57_03050</name>
</gene>
<protein>
    <submittedName>
        <fullName evidence="2">Uncharacterized protein</fullName>
    </submittedName>
</protein>
<comment type="caution">
    <text evidence="2">The sequence shown here is derived from an EMBL/GenBank/DDBJ whole genome shotgun (WGS) entry which is preliminary data.</text>
</comment>
<feature type="chain" id="PRO_5013970756" evidence="1">
    <location>
        <begin position="22"/>
        <end position="565"/>
    </location>
</feature>
<sequence length="565" mass="63258">MMRKNKFAILLLINITTSLQAEEYLNVKDGLISDSEIFTDGQNAIREIGQNCADPTRLHLNIMEFVNETKNLISGLSELSSELAIQTGNNRNYPNICHVFTQAQRNTYKEEWIDAPVEKNQGVVSAKTVKVSYYWPKYQIEVMERGNDFASEYIENNSLFSVNRAIAEKLLPLYDVTKISSIKDYITGGLEGGALSQALSPIERLRITGTGSSTGTHLESNIWPIASSYTVASRLTVCGPEREEMGINPGGIKWPFRGVPMTCPLSTSLDLYPYWDTGVLDFINPRTIKNIFTSSDIKTCAIDYSTKLLAELAEDKVSTFVPTELIAKKTEGLSGTIRKALLGCSFPVLGDVEALVSTFTNVTSIGKWRELGCTPWGPLYPRMGRFTFKNDFVYANAALRFKLLSNDLMGVERGQSERWSLSYPWEKRAYGLYIPGSVALIDSSVSVKHQSELIKKFSKEYGYASQLKVQDSVTALGLELSRQGLEKKIGKKLINGDRRIYTIWEKIKCVYPVKKLTIKTPIGITYSKYDSCRSAIKMSVYKNFQQNILPKICTASAMTEGAPWK</sequence>
<evidence type="ECO:0000313" key="2">
    <source>
        <dbReference type="EMBL" id="PIR04673.1"/>
    </source>
</evidence>
<accession>A0A2H0N703</accession>
<organism evidence="2 3">
    <name type="scientific">Candidatus Liptonbacteria bacterium CG11_big_fil_rev_8_21_14_0_20_35_14</name>
    <dbReference type="NCBI Taxonomy" id="1974634"/>
    <lineage>
        <taxon>Bacteria</taxon>
        <taxon>Candidatus Liptoniibacteriota</taxon>
    </lineage>
</organism>
<evidence type="ECO:0000256" key="1">
    <source>
        <dbReference type="SAM" id="SignalP"/>
    </source>
</evidence>
<name>A0A2H0N703_9BACT</name>
<dbReference type="Proteomes" id="UP000229893">
    <property type="component" value="Unassembled WGS sequence"/>
</dbReference>
<reference evidence="2 3" key="1">
    <citation type="submission" date="2017-09" db="EMBL/GenBank/DDBJ databases">
        <title>Depth-based differentiation of microbial function through sediment-hosted aquifers and enrichment of novel symbionts in the deep terrestrial subsurface.</title>
        <authorList>
            <person name="Probst A.J."/>
            <person name="Ladd B."/>
            <person name="Jarett J.K."/>
            <person name="Geller-Mcgrath D.E."/>
            <person name="Sieber C.M."/>
            <person name="Emerson J.B."/>
            <person name="Anantharaman K."/>
            <person name="Thomas B.C."/>
            <person name="Malmstrom R."/>
            <person name="Stieglmeier M."/>
            <person name="Klingl A."/>
            <person name="Woyke T."/>
            <person name="Ryan C.M."/>
            <person name="Banfield J.F."/>
        </authorList>
    </citation>
    <scope>NUCLEOTIDE SEQUENCE [LARGE SCALE GENOMIC DNA]</scope>
    <source>
        <strain evidence="2">CG11_big_fil_rev_8_21_14_0_20_35_14</strain>
    </source>
</reference>
<dbReference type="AlphaFoldDB" id="A0A2H0N703"/>
<feature type="signal peptide" evidence="1">
    <location>
        <begin position="1"/>
        <end position="21"/>
    </location>
</feature>
<keyword evidence="1" id="KW-0732">Signal</keyword>
<proteinExistence type="predicted"/>
<evidence type="ECO:0000313" key="3">
    <source>
        <dbReference type="Proteomes" id="UP000229893"/>
    </source>
</evidence>
<dbReference type="EMBL" id="PCWO01000045">
    <property type="protein sequence ID" value="PIR04673.1"/>
    <property type="molecule type" value="Genomic_DNA"/>
</dbReference>